<dbReference type="Proteomes" id="UP000018888">
    <property type="component" value="Unassembled WGS sequence"/>
</dbReference>
<evidence type="ECO:0000313" key="3">
    <source>
        <dbReference type="Proteomes" id="UP000018888"/>
    </source>
</evidence>
<keyword evidence="1" id="KW-0812">Transmembrane</keyword>
<keyword evidence="1" id="KW-1133">Transmembrane helix</keyword>
<reference evidence="2 3" key="1">
    <citation type="journal article" date="2013" name="Proc. Natl. Acad. Sci. U.S.A.">
        <title>Genome of an arbuscular mycorrhizal fungus provides insight into the oldest plant symbiosis.</title>
        <authorList>
            <person name="Tisserant E."/>
            <person name="Malbreil M."/>
            <person name="Kuo A."/>
            <person name="Kohler A."/>
            <person name="Symeonidi A."/>
            <person name="Balestrini R."/>
            <person name="Charron P."/>
            <person name="Duensing N."/>
            <person name="Frei Dit Frey N."/>
            <person name="Gianinazzi-Pearson V."/>
            <person name="Gilbert L.B."/>
            <person name="Handa Y."/>
            <person name="Herr J.R."/>
            <person name="Hijri M."/>
            <person name="Koul R."/>
            <person name="Kawaguchi M."/>
            <person name="Krajinski F."/>
            <person name="Lammers P.J."/>
            <person name="Masclaux F.G."/>
            <person name="Murat C."/>
            <person name="Morin E."/>
            <person name="Ndikumana S."/>
            <person name="Pagni M."/>
            <person name="Petitpierre D."/>
            <person name="Requena N."/>
            <person name="Rosikiewicz P."/>
            <person name="Riley R."/>
            <person name="Saito K."/>
            <person name="San Clemente H."/>
            <person name="Shapiro H."/>
            <person name="van Tuinen D."/>
            <person name="Becard G."/>
            <person name="Bonfante P."/>
            <person name="Paszkowski U."/>
            <person name="Shachar-Hill Y.Y."/>
            <person name="Tuskan G.A."/>
            <person name="Young P.W."/>
            <person name="Sanders I.R."/>
            <person name="Henrissat B."/>
            <person name="Rensing S.A."/>
            <person name="Grigoriev I.V."/>
            <person name="Corradi N."/>
            <person name="Roux C."/>
            <person name="Martin F."/>
        </authorList>
    </citation>
    <scope>NUCLEOTIDE SEQUENCE [LARGE SCALE GENOMIC DNA]</scope>
    <source>
        <strain evidence="2 3">DAOM 197198</strain>
    </source>
</reference>
<dbReference type="AlphaFoldDB" id="A0A2P4QFP5"/>
<keyword evidence="3" id="KW-1185">Reference proteome</keyword>
<keyword evidence="1" id="KW-0472">Membrane</keyword>
<proteinExistence type="predicted"/>
<reference evidence="2 3" key="2">
    <citation type="journal article" date="2018" name="New Phytol.">
        <title>High intraspecific genome diversity in the model arbuscular mycorrhizal symbiont Rhizophagus irregularis.</title>
        <authorList>
            <person name="Chen E.C.H."/>
            <person name="Morin E."/>
            <person name="Beaudet D."/>
            <person name="Noel J."/>
            <person name="Yildirir G."/>
            <person name="Ndikumana S."/>
            <person name="Charron P."/>
            <person name="St-Onge C."/>
            <person name="Giorgi J."/>
            <person name="Kruger M."/>
            <person name="Marton T."/>
            <person name="Ropars J."/>
            <person name="Grigoriev I.V."/>
            <person name="Hainaut M."/>
            <person name="Henrissat B."/>
            <person name="Roux C."/>
            <person name="Martin F."/>
            <person name="Corradi N."/>
        </authorList>
    </citation>
    <scope>NUCLEOTIDE SEQUENCE [LARGE SCALE GENOMIC DNA]</scope>
    <source>
        <strain evidence="2 3">DAOM 197198</strain>
    </source>
</reference>
<comment type="caution">
    <text evidence="2">The sequence shown here is derived from an EMBL/GenBank/DDBJ whole genome shotgun (WGS) entry which is preliminary data.</text>
</comment>
<organism evidence="2 3">
    <name type="scientific">Rhizophagus irregularis (strain DAOM 181602 / DAOM 197198 / MUCL 43194)</name>
    <name type="common">Arbuscular mycorrhizal fungus</name>
    <name type="synonym">Glomus intraradices</name>
    <dbReference type="NCBI Taxonomy" id="747089"/>
    <lineage>
        <taxon>Eukaryota</taxon>
        <taxon>Fungi</taxon>
        <taxon>Fungi incertae sedis</taxon>
        <taxon>Mucoromycota</taxon>
        <taxon>Glomeromycotina</taxon>
        <taxon>Glomeromycetes</taxon>
        <taxon>Glomerales</taxon>
        <taxon>Glomeraceae</taxon>
        <taxon>Rhizophagus</taxon>
    </lineage>
</organism>
<protein>
    <submittedName>
        <fullName evidence="2">Uncharacterized protein</fullName>
    </submittedName>
</protein>
<sequence length="50" mass="6152">YYSINSFFLSDFLYYLLIVTFLNHLYTYENLYGLFQQYESLKVHLQSLII</sequence>
<feature type="transmembrane region" description="Helical" evidence="1">
    <location>
        <begin position="12"/>
        <end position="28"/>
    </location>
</feature>
<accession>A0A2P4QFP5</accession>
<evidence type="ECO:0000313" key="2">
    <source>
        <dbReference type="EMBL" id="POG76465.1"/>
    </source>
</evidence>
<feature type="non-terminal residue" evidence="2">
    <location>
        <position position="1"/>
    </location>
</feature>
<evidence type="ECO:0000256" key="1">
    <source>
        <dbReference type="SAM" id="Phobius"/>
    </source>
</evidence>
<dbReference type="EMBL" id="AUPC02000050">
    <property type="protein sequence ID" value="POG76465.1"/>
    <property type="molecule type" value="Genomic_DNA"/>
</dbReference>
<name>A0A2P4QFP5_RHIID</name>
<gene>
    <name evidence="2" type="ORF">GLOIN_2v1556614</name>
</gene>